<name>A0A6S6RA71_9FIRM</name>
<gene>
    <name evidence="8" type="ORF">acsn021_39490</name>
</gene>
<dbReference type="GO" id="GO:0000156">
    <property type="term" value="F:phosphorelay response regulator activity"/>
    <property type="evidence" value="ECO:0007669"/>
    <property type="project" value="TreeGrafter"/>
</dbReference>
<dbReference type="PROSITE" id="PS50110">
    <property type="entry name" value="RESPONSE_REGULATORY"/>
    <property type="match status" value="1"/>
</dbReference>
<keyword evidence="5 8" id="KW-0238">DNA-binding</keyword>
<evidence type="ECO:0000256" key="2">
    <source>
        <dbReference type="ARBA" id="ARBA00022553"/>
    </source>
</evidence>
<dbReference type="KEGG" id="acel:acsn021_39490"/>
<dbReference type="Pfam" id="PF00072">
    <property type="entry name" value="Response_reg"/>
    <property type="match status" value="1"/>
</dbReference>
<dbReference type="GO" id="GO:0032993">
    <property type="term" value="C:protein-DNA complex"/>
    <property type="evidence" value="ECO:0007669"/>
    <property type="project" value="TreeGrafter"/>
</dbReference>
<evidence type="ECO:0000313" key="9">
    <source>
        <dbReference type="Proteomes" id="UP000515561"/>
    </source>
</evidence>
<dbReference type="AlphaFoldDB" id="A0A6S6RA71"/>
<evidence type="ECO:0000256" key="7">
    <source>
        <dbReference type="ARBA" id="ARBA00024867"/>
    </source>
</evidence>
<dbReference type="CDD" id="cd00383">
    <property type="entry name" value="trans_reg_C"/>
    <property type="match status" value="1"/>
</dbReference>
<dbReference type="InterPro" id="IPR016032">
    <property type="entry name" value="Sig_transdc_resp-reg_C-effctor"/>
</dbReference>
<keyword evidence="3" id="KW-0902">Two-component regulatory system</keyword>
<dbReference type="Pfam" id="PF00486">
    <property type="entry name" value="Trans_reg_C"/>
    <property type="match status" value="1"/>
</dbReference>
<evidence type="ECO:0000256" key="4">
    <source>
        <dbReference type="ARBA" id="ARBA00023015"/>
    </source>
</evidence>
<dbReference type="SMART" id="SM00862">
    <property type="entry name" value="Trans_reg_C"/>
    <property type="match status" value="1"/>
</dbReference>
<organism evidence="8 9">
    <name type="scientific">Anaerocolumna cellulosilytica</name>
    <dbReference type="NCBI Taxonomy" id="433286"/>
    <lineage>
        <taxon>Bacteria</taxon>
        <taxon>Bacillati</taxon>
        <taxon>Bacillota</taxon>
        <taxon>Clostridia</taxon>
        <taxon>Lachnospirales</taxon>
        <taxon>Lachnospiraceae</taxon>
        <taxon>Anaerocolumna</taxon>
    </lineage>
</organism>
<evidence type="ECO:0000256" key="1">
    <source>
        <dbReference type="ARBA" id="ARBA00018672"/>
    </source>
</evidence>
<dbReference type="FunFam" id="1.10.10.10:FF:000018">
    <property type="entry name" value="DNA-binding response regulator ResD"/>
    <property type="match status" value="1"/>
</dbReference>
<keyword evidence="9" id="KW-1185">Reference proteome</keyword>
<dbReference type="PANTHER" id="PTHR48111:SF52">
    <property type="entry name" value="TRANSCRIPTIONAL REGULATORY PROTEIN YVRH"/>
    <property type="match status" value="1"/>
</dbReference>
<dbReference type="SUPFAM" id="SSF52172">
    <property type="entry name" value="CheY-like"/>
    <property type="match status" value="1"/>
</dbReference>
<dbReference type="Gene3D" id="6.10.250.690">
    <property type="match status" value="1"/>
</dbReference>
<evidence type="ECO:0000256" key="5">
    <source>
        <dbReference type="ARBA" id="ARBA00023125"/>
    </source>
</evidence>
<dbReference type="EMBL" id="AP023367">
    <property type="protein sequence ID" value="BCJ96380.1"/>
    <property type="molecule type" value="Genomic_DNA"/>
</dbReference>
<keyword evidence="4" id="KW-0805">Transcription regulation</keyword>
<sequence>MYNDEKILLVDDEAGLLHLLKITLEKERYHNITCAMTGAQALEIIKQNTYDLILLDVMLPDFSGFDLCSEIRKYTFAPIIFLTACGSDFDKLTGLALGGDDYITKPFNPLEVMARIKAILRRQKHYTTTQTIESNQPQLFDFGIFQLNPATATLVVNNQEVECTAKEFDLLCFFCNNPNHVFTTTQIYEAVWDTLGLGDDKTVTMHISKLRKKLGDDPKTPKLLITLRGIGYKFNPPKKEHLI</sequence>
<dbReference type="InterPro" id="IPR039420">
    <property type="entry name" value="WalR-like"/>
</dbReference>
<protein>
    <recommendedName>
        <fullName evidence="1">Stage 0 sporulation protein A homolog</fullName>
    </recommendedName>
</protein>
<dbReference type="Proteomes" id="UP000515561">
    <property type="component" value="Chromosome"/>
</dbReference>
<dbReference type="InterPro" id="IPR001867">
    <property type="entry name" value="OmpR/PhoB-type_DNA-bd"/>
</dbReference>
<keyword evidence="2" id="KW-0597">Phosphoprotein</keyword>
<dbReference type="GO" id="GO:0005829">
    <property type="term" value="C:cytosol"/>
    <property type="evidence" value="ECO:0007669"/>
    <property type="project" value="TreeGrafter"/>
</dbReference>
<dbReference type="GO" id="GO:0006355">
    <property type="term" value="P:regulation of DNA-templated transcription"/>
    <property type="evidence" value="ECO:0007669"/>
    <property type="project" value="InterPro"/>
</dbReference>
<dbReference type="InterPro" id="IPR036388">
    <property type="entry name" value="WH-like_DNA-bd_sf"/>
</dbReference>
<evidence type="ECO:0000256" key="3">
    <source>
        <dbReference type="ARBA" id="ARBA00023012"/>
    </source>
</evidence>
<keyword evidence="6" id="KW-0804">Transcription</keyword>
<reference evidence="8 9" key="1">
    <citation type="journal article" date="2016" name="Int. J. Syst. Evol. Microbiol.">
        <title>Descriptions of Anaerotaenia torta gen. nov., sp. nov. and Anaerocolumna cellulosilytica gen. nov., sp. nov. isolated from a methanogenic reactor of cattle waste.</title>
        <authorList>
            <person name="Uek A."/>
            <person name="Ohtaki Y."/>
            <person name="Kaku N."/>
            <person name="Ueki K."/>
        </authorList>
    </citation>
    <scope>NUCLEOTIDE SEQUENCE [LARGE SCALE GENOMIC DNA]</scope>
    <source>
        <strain evidence="8 9">SN021</strain>
    </source>
</reference>
<dbReference type="Gene3D" id="3.40.50.2300">
    <property type="match status" value="1"/>
</dbReference>
<dbReference type="SUPFAM" id="SSF46894">
    <property type="entry name" value="C-terminal effector domain of the bipartite response regulators"/>
    <property type="match status" value="1"/>
</dbReference>
<dbReference type="FunFam" id="3.40.50.2300:FF:000001">
    <property type="entry name" value="DNA-binding response regulator PhoB"/>
    <property type="match status" value="1"/>
</dbReference>
<accession>A0A6S6RA71</accession>
<dbReference type="InterPro" id="IPR011006">
    <property type="entry name" value="CheY-like_superfamily"/>
</dbReference>
<dbReference type="RefSeq" id="WP_184093234.1">
    <property type="nucleotide sequence ID" value="NZ_AP023367.1"/>
</dbReference>
<dbReference type="InterPro" id="IPR001789">
    <property type="entry name" value="Sig_transdc_resp-reg_receiver"/>
</dbReference>
<dbReference type="GO" id="GO:0000976">
    <property type="term" value="F:transcription cis-regulatory region binding"/>
    <property type="evidence" value="ECO:0007669"/>
    <property type="project" value="TreeGrafter"/>
</dbReference>
<dbReference type="PANTHER" id="PTHR48111">
    <property type="entry name" value="REGULATOR OF RPOS"/>
    <property type="match status" value="1"/>
</dbReference>
<comment type="function">
    <text evidence="7">May play the central regulatory role in sporulation. It may be an element of the effector pathway responsible for the activation of sporulation genes in response to nutritional stress. Spo0A may act in concert with spo0H (a sigma factor) to control the expression of some genes that are critical to the sporulation process.</text>
</comment>
<dbReference type="SMART" id="SM00448">
    <property type="entry name" value="REC"/>
    <property type="match status" value="1"/>
</dbReference>
<evidence type="ECO:0000313" key="8">
    <source>
        <dbReference type="EMBL" id="BCJ96380.1"/>
    </source>
</evidence>
<dbReference type="Gene3D" id="1.10.10.10">
    <property type="entry name" value="Winged helix-like DNA-binding domain superfamily/Winged helix DNA-binding domain"/>
    <property type="match status" value="1"/>
</dbReference>
<proteinExistence type="predicted"/>
<evidence type="ECO:0000256" key="6">
    <source>
        <dbReference type="ARBA" id="ARBA00023163"/>
    </source>
</evidence>
<dbReference type="PROSITE" id="PS51755">
    <property type="entry name" value="OMPR_PHOB"/>
    <property type="match status" value="1"/>
</dbReference>